<feature type="coiled-coil region" evidence="1">
    <location>
        <begin position="45"/>
        <end position="72"/>
    </location>
</feature>
<evidence type="ECO:0000256" key="1">
    <source>
        <dbReference type="SAM" id="Coils"/>
    </source>
</evidence>
<accession>A0A3B0ZT48</accession>
<keyword evidence="1" id="KW-0175">Coiled coil</keyword>
<gene>
    <name evidence="2" type="ORF">MNBD_GAMMA17-1017</name>
</gene>
<organism evidence="2">
    <name type="scientific">hydrothermal vent metagenome</name>
    <dbReference type="NCBI Taxonomy" id="652676"/>
    <lineage>
        <taxon>unclassified sequences</taxon>
        <taxon>metagenomes</taxon>
        <taxon>ecological metagenomes</taxon>
    </lineage>
</organism>
<protein>
    <submittedName>
        <fullName evidence="2">Uncharacterized protein</fullName>
    </submittedName>
</protein>
<dbReference type="AlphaFoldDB" id="A0A3B0ZT48"/>
<feature type="non-terminal residue" evidence="2">
    <location>
        <position position="1"/>
    </location>
</feature>
<dbReference type="EMBL" id="UOFQ01000125">
    <property type="protein sequence ID" value="VAW89209.1"/>
    <property type="molecule type" value="Genomic_DNA"/>
</dbReference>
<name>A0A3B0ZT48_9ZZZZ</name>
<sequence>NINAQIAKKERTVKAINKALADTPENVVKKLKALKKQKMDETSARKVVEGEAATLRKEKRAQEQRISEFQAALEESAKLVTQHRGLHELCTTLHSKVEDKADLPALTKLDDKTLDGIEEAAKKAEKADKKKK</sequence>
<proteinExistence type="predicted"/>
<reference evidence="2" key="1">
    <citation type="submission" date="2018-06" db="EMBL/GenBank/DDBJ databases">
        <authorList>
            <person name="Zhirakovskaya E."/>
        </authorList>
    </citation>
    <scope>NUCLEOTIDE SEQUENCE</scope>
</reference>
<evidence type="ECO:0000313" key="2">
    <source>
        <dbReference type="EMBL" id="VAW89209.1"/>
    </source>
</evidence>